<evidence type="ECO:0000256" key="5">
    <source>
        <dbReference type="ARBA" id="ARBA00025081"/>
    </source>
</evidence>
<dbReference type="PIRSF" id="PIRSF036946">
    <property type="entry name" value="Arg_N-mtase"/>
    <property type="match status" value="1"/>
</dbReference>
<name>A0AAN8K4N3_PATCE</name>
<dbReference type="AlphaFoldDB" id="A0AAN8K4N3"/>
<evidence type="ECO:0000256" key="3">
    <source>
        <dbReference type="ARBA" id="ARBA00022691"/>
    </source>
</evidence>
<dbReference type="Gene3D" id="3.40.50.150">
    <property type="entry name" value="Vaccinia Virus protein VP39"/>
    <property type="match status" value="2"/>
</dbReference>
<dbReference type="PROSITE" id="PS51678">
    <property type="entry name" value="SAM_MT_PRMT"/>
    <property type="match status" value="2"/>
</dbReference>
<dbReference type="Proteomes" id="UP001347796">
    <property type="component" value="Unassembled WGS sequence"/>
</dbReference>
<sequence>MSTFTSRLCPITGKMEWILQDEQYDYHQEIARSAYADMLHDKERNEKYYSGVKKAIEIIHSRGEKAKVLDIGTGTGLLSMMAAQSGADQITACEAFEPMAKCAEQIMKKNGFEEKIQLIPKRSTELKSGPGKDMEERANILVTEVLDTELIGEGAIGTYNHAHKQLLEKNCLVVPRAANMYVQLVSSEFIRRWNVVQPLKTTETRVVSPPTASSRCSGAASLHDVQLDQIDPSLFTPLSQPVQIFRFDFNSKDGIPEDDTSTVTVKSLNKGTVDAVFMWWDIEMDPQGEIILSCAPHWAHPDSHNLQWRDHWMQAIYYPSLPLSVDVNQNIKILSSHDEYSLWFEVVDSHDTTPAPLERPLCECGIHTTISRTRIGMMNDVKRNQVFISALKKNLSPSSICLCISDGSLLSLIAAQLGAKKVFALESNPMCERVLKSYINYNRLGDKITVLTKKLEDLTAEDFQGLKINLVIGEPFFMSSVLPWDTLYFWYAVCELKRFMVTDVPILPHKMSIKAIGVQFRDLWKIRAPVKNCEGFNLDVFDQVIQKSADKSDSNVEPQPLWEYPGTPLTSTGIVAQFDWSKQVTEMKPISTTSTLICTKSGSINGVALWTEYTFDEDLVISNGPLLLNDTCIKWDYFCQQGVHLYNKPMSITEGQCLDVIFSFTPKTGELDLKFPTTIS</sequence>
<comment type="similarity">
    <text evidence="6">Belongs to the class I-like SAM-binding methyltransferase superfamily. Protein arginine N-methyltransferase family. PRMT7 subfamily.</text>
</comment>
<dbReference type="GO" id="GO:0042054">
    <property type="term" value="F:histone methyltransferase activity"/>
    <property type="evidence" value="ECO:0007669"/>
    <property type="project" value="TreeGrafter"/>
</dbReference>
<dbReference type="EC" id="2.1.1.-" evidence="6"/>
<keyword evidence="4" id="KW-0677">Repeat</keyword>
<dbReference type="PANTHER" id="PTHR11006">
    <property type="entry name" value="PROTEIN ARGININE N-METHYLTRANSFERASE"/>
    <property type="match status" value="1"/>
</dbReference>
<keyword evidence="2 7" id="KW-0808">Transferase</keyword>
<proteinExistence type="inferred from homology"/>
<keyword evidence="1 7" id="KW-0489">Methyltransferase</keyword>
<reference evidence="9 10" key="1">
    <citation type="submission" date="2024-01" db="EMBL/GenBank/DDBJ databases">
        <title>The genome of the rayed Mediterranean limpet Patella caerulea (Linnaeus, 1758).</title>
        <authorList>
            <person name="Anh-Thu Weber A."/>
            <person name="Halstead-Nussloch G."/>
        </authorList>
    </citation>
    <scope>NUCLEOTIDE SEQUENCE [LARGE SCALE GENOMIC DNA]</scope>
    <source>
        <strain evidence="9">AATW-2023a</strain>
        <tissue evidence="9">Whole specimen</tissue>
    </source>
</reference>
<evidence type="ECO:0000259" key="8">
    <source>
        <dbReference type="Pfam" id="PF22528"/>
    </source>
</evidence>
<comment type="caution">
    <text evidence="9">The sequence shown here is derived from an EMBL/GenBank/DDBJ whole genome shotgun (WGS) entry which is preliminary data.</text>
</comment>
<keyword evidence="3 7" id="KW-0949">S-adenosyl-L-methionine</keyword>
<dbReference type="CDD" id="cd02440">
    <property type="entry name" value="AdoMet_MTases"/>
    <property type="match status" value="1"/>
</dbReference>
<comment type="function">
    <text evidence="5">Essential arginine methyltransferase that can both catalyze the formation of omega-N monomethylarginine (MMA) and symmetrical dimethylarginine (sDMA). Specifically mediates the symmetrical dimethylation of arginine residues in the small nuclear ribonucleoproteins SmD1 and SmD3.</text>
</comment>
<dbReference type="Pfam" id="PF22528">
    <property type="entry name" value="PRMT_C"/>
    <property type="match status" value="2"/>
</dbReference>
<dbReference type="FunFam" id="2.70.160.11:FF:000014">
    <property type="entry name" value="Protein arginine N-methyltransferase 7"/>
    <property type="match status" value="1"/>
</dbReference>
<dbReference type="GO" id="GO:0032259">
    <property type="term" value="P:methylation"/>
    <property type="evidence" value="ECO:0007669"/>
    <property type="project" value="UniProtKB-KW"/>
</dbReference>
<evidence type="ECO:0000256" key="1">
    <source>
        <dbReference type="ARBA" id="ARBA00022603"/>
    </source>
</evidence>
<keyword evidence="10" id="KW-1185">Reference proteome</keyword>
<dbReference type="EMBL" id="JAZGQO010000006">
    <property type="protein sequence ID" value="KAK6185183.1"/>
    <property type="molecule type" value="Genomic_DNA"/>
</dbReference>
<dbReference type="InterPro" id="IPR014644">
    <property type="entry name" value="MeTrfase_PRMT7"/>
</dbReference>
<gene>
    <name evidence="9" type="ORF">SNE40_007471</name>
</gene>
<dbReference type="Gene3D" id="2.70.160.11">
    <property type="entry name" value="Hnrnp arginine n-methyltransferase1"/>
    <property type="match status" value="2"/>
</dbReference>
<dbReference type="InterPro" id="IPR025799">
    <property type="entry name" value="Arg_MeTrfase"/>
</dbReference>
<evidence type="ECO:0000313" key="10">
    <source>
        <dbReference type="Proteomes" id="UP001347796"/>
    </source>
</evidence>
<dbReference type="InterPro" id="IPR055135">
    <property type="entry name" value="PRMT_dom"/>
</dbReference>
<dbReference type="SUPFAM" id="SSF53335">
    <property type="entry name" value="S-adenosyl-L-methionine-dependent methyltransferases"/>
    <property type="match status" value="2"/>
</dbReference>
<dbReference type="Pfam" id="PF06325">
    <property type="entry name" value="PrmA"/>
    <property type="match status" value="1"/>
</dbReference>
<dbReference type="InterPro" id="IPR029063">
    <property type="entry name" value="SAM-dependent_MTases_sf"/>
</dbReference>
<evidence type="ECO:0000313" key="9">
    <source>
        <dbReference type="EMBL" id="KAK6185183.1"/>
    </source>
</evidence>
<accession>A0AAN8K4N3</accession>
<feature type="domain" description="Protein arginine N-methyltransferase" evidence="8">
    <location>
        <begin position="516"/>
        <end position="667"/>
    </location>
</feature>
<evidence type="ECO:0000256" key="6">
    <source>
        <dbReference type="PIRNR" id="PIRNR036946"/>
    </source>
</evidence>
<evidence type="ECO:0000256" key="7">
    <source>
        <dbReference type="PROSITE-ProRule" id="PRU01015"/>
    </source>
</evidence>
<evidence type="ECO:0000256" key="2">
    <source>
        <dbReference type="ARBA" id="ARBA00022679"/>
    </source>
</evidence>
<protein>
    <recommendedName>
        <fullName evidence="6">Protein arginine N-methyltransferase</fullName>
        <ecNumber evidence="6">2.1.1.-</ecNumber>
    </recommendedName>
</protein>
<comment type="function">
    <text evidence="6">Arginine methyltransferase that can both catalyze the formation of omega-N monomethylarginine (MMA) and symmetrical dimethylarginine (sDMA).</text>
</comment>
<dbReference type="PANTHER" id="PTHR11006:SF4">
    <property type="entry name" value="PROTEIN ARGININE N-METHYLTRANSFERASE 7"/>
    <property type="match status" value="1"/>
</dbReference>
<feature type="domain" description="Protein arginine N-methyltransferase" evidence="8">
    <location>
        <begin position="177"/>
        <end position="341"/>
    </location>
</feature>
<dbReference type="GO" id="GO:0016274">
    <property type="term" value="F:protein-arginine N-methyltransferase activity"/>
    <property type="evidence" value="ECO:0007669"/>
    <property type="project" value="InterPro"/>
</dbReference>
<evidence type="ECO:0000256" key="4">
    <source>
        <dbReference type="ARBA" id="ARBA00022737"/>
    </source>
</evidence>
<organism evidence="9 10">
    <name type="scientific">Patella caerulea</name>
    <name type="common">Rayed Mediterranean limpet</name>
    <dbReference type="NCBI Taxonomy" id="87958"/>
    <lineage>
        <taxon>Eukaryota</taxon>
        <taxon>Metazoa</taxon>
        <taxon>Spiralia</taxon>
        <taxon>Lophotrochozoa</taxon>
        <taxon>Mollusca</taxon>
        <taxon>Gastropoda</taxon>
        <taxon>Patellogastropoda</taxon>
        <taxon>Patelloidea</taxon>
        <taxon>Patellidae</taxon>
        <taxon>Patella</taxon>
    </lineage>
</organism>
<dbReference type="FunFam" id="3.40.50.150:FF:000070">
    <property type="entry name" value="Protein arginine N-methyltransferase 7"/>
    <property type="match status" value="1"/>
</dbReference>
<dbReference type="FunFam" id="3.40.50.150:FF:000071">
    <property type="entry name" value="Protein arginine N-methyltransferase 7"/>
    <property type="match status" value="1"/>
</dbReference>